<comment type="caution">
    <text evidence="2">The sequence shown here is derived from an EMBL/GenBank/DDBJ whole genome shotgun (WGS) entry which is preliminary data.</text>
</comment>
<protein>
    <submittedName>
        <fullName evidence="2">Uncharacterized protein</fullName>
    </submittedName>
</protein>
<proteinExistence type="predicted"/>
<evidence type="ECO:0000313" key="3">
    <source>
        <dbReference type="Proteomes" id="UP001163846"/>
    </source>
</evidence>
<dbReference type="EMBL" id="MU806673">
    <property type="protein sequence ID" value="KAJ3833556.1"/>
    <property type="molecule type" value="Genomic_DNA"/>
</dbReference>
<evidence type="ECO:0000256" key="1">
    <source>
        <dbReference type="SAM" id="MobiDB-lite"/>
    </source>
</evidence>
<keyword evidence="3" id="KW-1185">Reference proteome</keyword>
<sequence>MSNQSSLPPIQTFPETRLLDNVADFLSFSDSIVSIARGYGLEGYIDGTIPRPAANEAPQILAAGTTPGQPVIGTPTANNSRSPSFDEWEIRNARIAQDTVKLL</sequence>
<evidence type="ECO:0000313" key="2">
    <source>
        <dbReference type="EMBL" id="KAJ3833556.1"/>
    </source>
</evidence>
<dbReference type="AlphaFoldDB" id="A0AA38NZV4"/>
<dbReference type="Proteomes" id="UP001163846">
    <property type="component" value="Unassembled WGS sequence"/>
</dbReference>
<reference evidence="2" key="1">
    <citation type="submission" date="2022-08" db="EMBL/GenBank/DDBJ databases">
        <authorList>
            <consortium name="DOE Joint Genome Institute"/>
            <person name="Min B."/>
            <person name="Riley R."/>
            <person name="Sierra-Patev S."/>
            <person name="Naranjo-Ortiz M."/>
            <person name="Looney B."/>
            <person name="Konkel Z."/>
            <person name="Slot J.C."/>
            <person name="Sakamoto Y."/>
            <person name="Steenwyk J.L."/>
            <person name="Rokas A."/>
            <person name="Carro J."/>
            <person name="Camarero S."/>
            <person name="Ferreira P."/>
            <person name="Molpeceres G."/>
            <person name="Ruiz-Duenas F.J."/>
            <person name="Serrano A."/>
            <person name="Henrissat B."/>
            <person name="Drula E."/>
            <person name="Hughes K.W."/>
            <person name="Mata J.L."/>
            <person name="Ishikawa N.K."/>
            <person name="Vargas-Isla R."/>
            <person name="Ushijima S."/>
            <person name="Smith C.A."/>
            <person name="Ahrendt S."/>
            <person name="Andreopoulos W."/>
            <person name="He G."/>
            <person name="Labutti K."/>
            <person name="Lipzen A."/>
            <person name="Ng V."/>
            <person name="Sandor L."/>
            <person name="Barry K."/>
            <person name="Martinez A.T."/>
            <person name="Xiao Y."/>
            <person name="Gibbons J.G."/>
            <person name="Terashima K."/>
            <person name="Hibbett D.S."/>
            <person name="Grigoriev I.V."/>
        </authorList>
    </citation>
    <scope>NUCLEOTIDE SEQUENCE</scope>
    <source>
        <strain evidence="2">TFB9207</strain>
    </source>
</reference>
<feature type="region of interest" description="Disordered" evidence="1">
    <location>
        <begin position="63"/>
        <end position="84"/>
    </location>
</feature>
<name>A0AA38NZV4_9AGAR</name>
<organism evidence="2 3">
    <name type="scientific">Lentinula raphanica</name>
    <dbReference type="NCBI Taxonomy" id="153919"/>
    <lineage>
        <taxon>Eukaryota</taxon>
        <taxon>Fungi</taxon>
        <taxon>Dikarya</taxon>
        <taxon>Basidiomycota</taxon>
        <taxon>Agaricomycotina</taxon>
        <taxon>Agaricomycetes</taxon>
        <taxon>Agaricomycetidae</taxon>
        <taxon>Agaricales</taxon>
        <taxon>Marasmiineae</taxon>
        <taxon>Omphalotaceae</taxon>
        <taxon>Lentinula</taxon>
    </lineage>
</organism>
<accession>A0AA38NZV4</accession>
<gene>
    <name evidence="2" type="ORF">F5878DRAFT_665550</name>
</gene>